<dbReference type="PANTHER" id="PTHR30273:SF2">
    <property type="entry name" value="PROTEIN FECR"/>
    <property type="match status" value="1"/>
</dbReference>
<keyword evidence="1" id="KW-0812">Transmembrane</keyword>
<evidence type="ECO:0000259" key="2">
    <source>
        <dbReference type="Pfam" id="PF04773"/>
    </source>
</evidence>
<feature type="domain" description="FecR protein" evidence="2">
    <location>
        <begin position="193"/>
        <end position="289"/>
    </location>
</feature>
<dbReference type="EMBL" id="FNGY01000002">
    <property type="protein sequence ID" value="SDL95917.1"/>
    <property type="molecule type" value="Genomic_DNA"/>
</dbReference>
<dbReference type="InterPro" id="IPR006860">
    <property type="entry name" value="FecR"/>
</dbReference>
<feature type="domain" description="Protein FecR C-terminal" evidence="3">
    <location>
        <begin position="326"/>
        <end position="393"/>
    </location>
</feature>
<organism evidence="4 5">
    <name type="scientific">Pedobacter steynii</name>
    <dbReference type="NCBI Taxonomy" id="430522"/>
    <lineage>
        <taxon>Bacteria</taxon>
        <taxon>Pseudomonadati</taxon>
        <taxon>Bacteroidota</taxon>
        <taxon>Sphingobacteriia</taxon>
        <taxon>Sphingobacteriales</taxon>
        <taxon>Sphingobacteriaceae</taxon>
        <taxon>Pedobacter</taxon>
    </lineage>
</organism>
<dbReference type="Pfam" id="PF04773">
    <property type="entry name" value="FecR"/>
    <property type="match status" value="1"/>
</dbReference>
<protein>
    <submittedName>
        <fullName evidence="4">FecR protein</fullName>
    </submittedName>
</protein>
<dbReference type="RefSeq" id="WP_083361736.1">
    <property type="nucleotide sequence ID" value="NZ_FNGY01000002.1"/>
</dbReference>
<proteinExistence type="predicted"/>
<dbReference type="OrthoDB" id="1099963at2"/>
<evidence type="ECO:0000313" key="4">
    <source>
        <dbReference type="EMBL" id="SDL95917.1"/>
    </source>
</evidence>
<feature type="transmembrane region" description="Helical" evidence="1">
    <location>
        <begin position="96"/>
        <end position="116"/>
    </location>
</feature>
<sequence length="395" mass="44476">MIDKELHISNLIFAELNQTLTDAERIELEAWINASADNLAFYRQFTDQQYFQHELKMFQAVDTDHIWELTKSGLVKDETSEITLVPVKRIKLWPRFAIAAAIATIVFGAGLFYYYGNVNRGPVVVSVNKNDVAPGKYGAILTLADGKEINLTNSDNGELAKEAGISINKTADGQVVYQVEASSQEKAKRSYNTLTTAKGETYILTLPDKSKVWMNAASSLTYSTSLNKEGNREVRLSGEAYFEVTKDKRHPFIVKTDRQEVKVLGTHFNINSYKDEPETITTLLEGSVRINGSKILKPGEQANLDKKGKLVVSPGNSDVIAWKEGRFSFKDTELAAVLRQLSRWYNVEVKYPDGIPNMKFTGYIDRSYTLSEALRILKYLNINFKITDRTIVVSK</sequence>
<evidence type="ECO:0000313" key="5">
    <source>
        <dbReference type="Proteomes" id="UP000183200"/>
    </source>
</evidence>
<dbReference type="InterPro" id="IPR032508">
    <property type="entry name" value="FecR_C"/>
</dbReference>
<name>A0A1G9PCG7_9SPHI</name>
<dbReference type="Gene3D" id="3.55.50.30">
    <property type="match status" value="1"/>
</dbReference>
<reference evidence="5" key="1">
    <citation type="submission" date="2016-10" db="EMBL/GenBank/DDBJ databases">
        <authorList>
            <person name="Varghese N."/>
            <person name="Submissions S."/>
        </authorList>
    </citation>
    <scope>NUCLEOTIDE SEQUENCE [LARGE SCALE GENOMIC DNA]</scope>
    <source>
        <strain evidence="5">DSM 19110</strain>
    </source>
</reference>
<dbReference type="AlphaFoldDB" id="A0A1G9PCG7"/>
<dbReference type="PANTHER" id="PTHR30273">
    <property type="entry name" value="PERIPLASMIC SIGNAL SENSOR AND SIGMA FACTOR ACTIVATOR FECR-RELATED"/>
    <property type="match status" value="1"/>
</dbReference>
<dbReference type="Gene3D" id="2.60.120.1440">
    <property type="match status" value="1"/>
</dbReference>
<dbReference type="InterPro" id="IPR012373">
    <property type="entry name" value="Ferrdict_sens_TM"/>
</dbReference>
<accession>A0A1G9PCG7</accession>
<gene>
    <name evidence="4" type="ORF">SAMN05421820_102600</name>
</gene>
<dbReference type="Pfam" id="PF16344">
    <property type="entry name" value="FecR_C"/>
    <property type="match status" value="1"/>
</dbReference>
<keyword evidence="5" id="KW-1185">Reference proteome</keyword>
<evidence type="ECO:0000259" key="3">
    <source>
        <dbReference type="Pfam" id="PF16344"/>
    </source>
</evidence>
<evidence type="ECO:0000256" key="1">
    <source>
        <dbReference type="SAM" id="Phobius"/>
    </source>
</evidence>
<keyword evidence="1" id="KW-0472">Membrane</keyword>
<dbReference type="Proteomes" id="UP000183200">
    <property type="component" value="Unassembled WGS sequence"/>
</dbReference>
<keyword evidence="1" id="KW-1133">Transmembrane helix</keyword>
<dbReference type="GO" id="GO:0016989">
    <property type="term" value="F:sigma factor antagonist activity"/>
    <property type="evidence" value="ECO:0007669"/>
    <property type="project" value="TreeGrafter"/>
</dbReference>